<dbReference type="InterPro" id="IPR001478">
    <property type="entry name" value="PDZ"/>
</dbReference>
<dbReference type="AlphaFoldDB" id="E3T6D3"/>
<dbReference type="SUPFAM" id="SSF50156">
    <property type="entry name" value="PDZ domain-like"/>
    <property type="match status" value="1"/>
</dbReference>
<feature type="domain" description="PDZ" evidence="1">
    <location>
        <begin position="48"/>
        <end position="129"/>
    </location>
</feature>
<dbReference type="Pfam" id="PF13180">
    <property type="entry name" value="PDZ_2"/>
    <property type="match status" value="1"/>
</dbReference>
<dbReference type="GO" id="GO:0006508">
    <property type="term" value="P:proteolysis"/>
    <property type="evidence" value="ECO:0007669"/>
    <property type="project" value="UniProtKB-KW"/>
</dbReference>
<dbReference type="GO" id="GO:0008233">
    <property type="term" value="F:peptidase activity"/>
    <property type="evidence" value="ECO:0007669"/>
    <property type="project" value="UniProtKB-KW"/>
</dbReference>
<keyword evidence="2" id="KW-0378">Hydrolase</keyword>
<sequence length="142" mass="15716">MNVRYIRDKKEQEAKVVIGDRSKVFADLLGGGEEESHEEKEGTEAKFGVTIQNLTAEAASRLGLGNDVKGVLVTNVDNDSFADEIGVQRGDVITQINQQPVLKTDDVLRIQRSLKPKSDVVFLVQRNQRGQMFTLYLAGTLP</sequence>
<dbReference type="EMBL" id="GU260703">
    <property type="protein sequence ID" value="ADC35877.1"/>
    <property type="molecule type" value="Genomic_DNA"/>
</dbReference>
<evidence type="ECO:0000313" key="2">
    <source>
        <dbReference type="EMBL" id="ADC35877.1"/>
    </source>
</evidence>
<dbReference type="SMART" id="SM00228">
    <property type="entry name" value="PDZ"/>
    <property type="match status" value="1"/>
</dbReference>
<proteinExistence type="predicted"/>
<protein>
    <submittedName>
        <fullName evidence="2">Protease Do</fullName>
    </submittedName>
</protein>
<keyword evidence="2" id="KW-0645">Protease</keyword>
<name>E3T6D3_9BACT</name>
<reference evidence="2" key="2">
    <citation type="journal article" date="2010" name="Appl. Environ. Microbiol.">
        <title>Comparative analysis of acidobacterial genomic fragments from terrestrial and aquatic metagenomic libraries, with emphasis on acidobacteria subdivision 6.</title>
        <authorList>
            <person name="Kielak A.M."/>
            <person name="van Veen J.A."/>
            <person name="Kowalchuk G.A."/>
        </authorList>
    </citation>
    <scope>NUCLEOTIDE SEQUENCE</scope>
</reference>
<dbReference type="InterPro" id="IPR036034">
    <property type="entry name" value="PDZ_sf"/>
</dbReference>
<dbReference type="PROSITE" id="PS50106">
    <property type="entry name" value="PDZ"/>
    <property type="match status" value="1"/>
</dbReference>
<reference evidence="2" key="1">
    <citation type="submission" date="2009-12" db="EMBL/GenBank/DDBJ databases">
        <authorList>
            <person name="Kielak A."/>
            <person name="van Veen J.A."/>
            <person name="Kowalchuk G.A."/>
        </authorList>
    </citation>
    <scope>NUCLEOTIDE SEQUENCE</scope>
</reference>
<evidence type="ECO:0000259" key="1">
    <source>
        <dbReference type="PROSITE" id="PS50106"/>
    </source>
</evidence>
<dbReference type="Gene3D" id="2.30.42.10">
    <property type="match status" value="1"/>
</dbReference>
<accession>E3T6D3</accession>
<organism evidence="2">
    <name type="scientific">uncultured bacterium 246</name>
    <dbReference type="NCBI Taxonomy" id="698384"/>
    <lineage>
        <taxon>Bacteria</taxon>
        <taxon>environmental samples</taxon>
    </lineage>
</organism>